<evidence type="ECO:0000313" key="13">
    <source>
        <dbReference type="Proteomes" id="UP000229756"/>
    </source>
</evidence>
<evidence type="ECO:0000256" key="8">
    <source>
        <dbReference type="HAMAP-Rule" id="MF_00105"/>
    </source>
</evidence>
<dbReference type="PIRSF" id="PIRSF006092">
    <property type="entry name" value="GreA_GreB"/>
    <property type="match status" value="1"/>
</dbReference>
<dbReference type="InterPro" id="IPR001437">
    <property type="entry name" value="Tscrpt_elong_fac_GreA/B_C"/>
</dbReference>
<dbReference type="HAMAP" id="MF_00105">
    <property type="entry name" value="GreA_GreB"/>
    <property type="match status" value="1"/>
</dbReference>
<evidence type="ECO:0000259" key="11">
    <source>
        <dbReference type="Pfam" id="PF03449"/>
    </source>
</evidence>
<protein>
    <recommendedName>
        <fullName evidence="2 8">Transcription elongation factor GreA</fullName>
    </recommendedName>
    <alternativeName>
        <fullName evidence="7 8">Transcript cleavage factor GreA</fullName>
    </alternativeName>
</protein>
<keyword evidence="4 8" id="KW-0238">DNA-binding</keyword>
<dbReference type="InterPro" id="IPR022691">
    <property type="entry name" value="Tscrpt_elong_fac_GreA/B_N"/>
</dbReference>
<dbReference type="InterPro" id="IPR018151">
    <property type="entry name" value="TF_GreA/GreB_CS"/>
</dbReference>
<dbReference type="GO" id="GO:0032784">
    <property type="term" value="P:regulation of DNA-templated transcription elongation"/>
    <property type="evidence" value="ECO:0007669"/>
    <property type="project" value="UniProtKB-UniRule"/>
</dbReference>
<dbReference type="GO" id="GO:0003677">
    <property type="term" value="F:DNA binding"/>
    <property type="evidence" value="ECO:0007669"/>
    <property type="project" value="UniProtKB-UniRule"/>
</dbReference>
<dbReference type="AlphaFoldDB" id="A0A2M8EMI0"/>
<dbReference type="InterPro" id="IPR006359">
    <property type="entry name" value="Tscrpt_elong_fac_GreA"/>
</dbReference>
<dbReference type="InterPro" id="IPR036805">
    <property type="entry name" value="Tscrpt_elong_fac_GreA/B_N_sf"/>
</dbReference>
<evidence type="ECO:0000256" key="9">
    <source>
        <dbReference type="RuleBase" id="RU000556"/>
    </source>
</evidence>
<comment type="function">
    <text evidence="6 8 9">Necessary for efficient RNA polymerase transcription elongation past template-encoded arresting sites. The arresting sites in DNA have the property of trapping a certain fraction of elongating RNA polymerases that pass through, resulting in locked ternary complexes. Cleavage of the nascent transcript by cleavage factors such as GreA or GreB allows the resumption of elongation from the new 3'terminus. GreA releases sequences of 2 to 3 nucleotides.</text>
</comment>
<dbReference type="GO" id="GO:0006354">
    <property type="term" value="P:DNA-templated transcription elongation"/>
    <property type="evidence" value="ECO:0007669"/>
    <property type="project" value="TreeGrafter"/>
</dbReference>
<evidence type="ECO:0000313" key="12">
    <source>
        <dbReference type="EMBL" id="PJC23953.1"/>
    </source>
</evidence>
<dbReference type="SUPFAM" id="SSF54534">
    <property type="entry name" value="FKBP-like"/>
    <property type="match status" value="1"/>
</dbReference>
<dbReference type="Proteomes" id="UP000229756">
    <property type="component" value="Unassembled WGS sequence"/>
</dbReference>
<sequence>MKNENNEVFLTKEGLKDLKDELSGLVNVQRIKILEDLKAARALGDLSENGMYSAAKDKQSFLEGRIRELESILKNAVVVEKNIGKNATIDLGSHVTLETQKITVKYSIVGVEEVNFSENKISHESPLGKALIGKSAGDIIEIEAPMGAVKYKVLEVK</sequence>
<dbReference type="Pfam" id="PF01272">
    <property type="entry name" value="GreA_GreB"/>
    <property type="match status" value="1"/>
</dbReference>
<dbReference type="FunFam" id="1.10.287.180:FF:000001">
    <property type="entry name" value="Transcription elongation factor GreA"/>
    <property type="match status" value="1"/>
</dbReference>
<evidence type="ECO:0000256" key="4">
    <source>
        <dbReference type="ARBA" id="ARBA00023125"/>
    </source>
</evidence>
<dbReference type="EMBL" id="PFSJ01000006">
    <property type="protein sequence ID" value="PJC23953.1"/>
    <property type="molecule type" value="Genomic_DNA"/>
</dbReference>
<dbReference type="Gene3D" id="1.10.287.180">
    <property type="entry name" value="Transcription elongation factor, GreA/GreB, N-terminal domain"/>
    <property type="match status" value="1"/>
</dbReference>
<keyword evidence="5 8" id="KW-0804">Transcription</keyword>
<proteinExistence type="inferred from homology"/>
<dbReference type="SUPFAM" id="SSF46557">
    <property type="entry name" value="GreA transcript cleavage protein, N-terminal domain"/>
    <property type="match status" value="1"/>
</dbReference>
<evidence type="ECO:0000256" key="5">
    <source>
        <dbReference type="ARBA" id="ARBA00023163"/>
    </source>
</evidence>
<dbReference type="Pfam" id="PF03449">
    <property type="entry name" value="GreA_GreB_N"/>
    <property type="match status" value="1"/>
</dbReference>
<dbReference type="NCBIfam" id="NF001263">
    <property type="entry name" value="PRK00226.1-4"/>
    <property type="match status" value="1"/>
</dbReference>
<accession>A0A2M8EMI0</accession>
<dbReference type="NCBIfam" id="TIGR01462">
    <property type="entry name" value="greA"/>
    <property type="match status" value="1"/>
</dbReference>
<comment type="caution">
    <text evidence="12">The sequence shown here is derived from an EMBL/GenBank/DDBJ whole genome shotgun (WGS) entry which is preliminary data.</text>
</comment>
<gene>
    <name evidence="8" type="primary">greA</name>
    <name evidence="12" type="ORF">CO058_00905</name>
</gene>
<dbReference type="InterPro" id="IPR023459">
    <property type="entry name" value="Tscrpt_elong_fac_GreA/B_fam"/>
</dbReference>
<name>A0A2M8EMI0_UNCKA</name>
<evidence type="ECO:0000256" key="6">
    <source>
        <dbReference type="ARBA" id="ARBA00024916"/>
    </source>
</evidence>
<evidence type="ECO:0000256" key="2">
    <source>
        <dbReference type="ARBA" id="ARBA00013729"/>
    </source>
</evidence>
<evidence type="ECO:0000256" key="3">
    <source>
        <dbReference type="ARBA" id="ARBA00023015"/>
    </source>
</evidence>
<feature type="domain" description="Transcription elongation factor GreA/GreB C-terminal" evidence="10">
    <location>
        <begin position="87"/>
        <end position="157"/>
    </location>
</feature>
<keyword evidence="12" id="KW-0251">Elongation factor</keyword>
<evidence type="ECO:0000259" key="10">
    <source>
        <dbReference type="Pfam" id="PF01272"/>
    </source>
</evidence>
<dbReference type="PANTHER" id="PTHR30437">
    <property type="entry name" value="TRANSCRIPTION ELONGATION FACTOR GREA"/>
    <property type="match status" value="1"/>
</dbReference>
<dbReference type="Gene3D" id="3.10.50.30">
    <property type="entry name" value="Transcription elongation factor, GreA/GreB, C-terminal domain"/>
    <property type="match status" value="1"/>
</dbReference>
<dbReference type="InterPro" id="IPR036953">
    <property type="entry name" value="GreA/GreB_C_sf"/>
</dbReference>
<comment type="similarity">
    <text evidence="1 8 9">Belongs to the GreA/GreB family.</text>
</comment>
<dbReference type="PANTHER" id="PTHR30437:SF4">
    <property type="entry name" value="TRANSCRIPTION ELONGATION FACTOR GREA"/>
    <property type="match status" value="1"/>
</dbReference>
<keyword evidence="3 8" id="KW-0805">Transcription regulation</keyword>
<organism evidence="12 13">
    <name type="scientific">candidate division WWE3 bacterium CG_4_9_14_0_2_um_filter_35_11</name>
    <dbReference type="NCBI Taxonomy" id="1975077"/>
    <lineage>
        <taxon>Bacteria</taxon>
        <taxon>Katanobacteria</taxon>
    </lineage>
</organism>
<evidence type="ECO:0000256" key="1">
    <source>
        <dbReference type="ARBA" id="ARBA00008213"/>
    </source>
</evidence>
<dbReference type="PROSITE" id="PS00830">
    <property type="entry name" value="GREAB_2"/>
    <property type="match status" value="1"/>
</dbReference>
<dbReference type="GO" id="GO:0003746">
    <property type="term" value="F:translation elongation factor activity"/>
    <property type="evidence" value="ECO:0007669"/>
    <property type="project" value="UniProtKB-KW"/>
</dbReference>
<evidence type="ECO:0000256" key="7">
    <source>
        <dbReference type="ARBA" id="ARBA00030776"/>
    </source>
</evidence>
<keyword evidence="12" id="KW-0648">Protein biosynthesis</keyword>
<dbReference type="GO" id="GO:0070063">
    <property type="term" value="F:RNA polymerase binding"/>
    <property type="evidence" value="ECO:0007669"/>
    <property type="project" value="InterPro"/>
</dbReference>
<dbReference type="InterPro" id="IPR028624">
    <property type="entry name" value="Tscrpt_elong_fac_GreA/B"/>
</dbReference>
<feature type="domain" description="Transcription elongation factor GreA/GreB N-terminal" evidence="11">
    <location>
        <begin position="9"/>
        <end position="78"/>
    </location>
</feature>
<dbReference type="PROSITE" id="PS00829">
    <property type="entry name" value="GREAB_1"/>
    <property type="match status" value="1"/>
</dbReference>
<reference evidence="13" key="1">
    <citation type="submission" date="2017-09" db="EMBL/GenBank/DDBJ databases">
        <title>Depth-based differentiation of microbial function through sediment-hosted aquifers and enrichment of novel symbionts in the deep terrestrial subsurface.</title>
        <authorList>
            <person name="Probst A.J."/>
            <person name="Ladd B."/>
            <person name="Jarett J.K."/>
            <person name="Geller-Mcgrath D.E."/>
            <person name="Sieber C.M.K."/>
            <person name="Emerson J.B."/>
            <person name="Anantharaman K."/>
            <person name="Thomas B.C."/>
            <person name="Malmstrom R."/>
            <person name="Stieglmeier M."/>
            <person name="Klingl A."/>
            <person name="Woyke T."/>
            <person name="Ryan C.M."/>
            <person name="Banfield J.F."/>
        </authorList>
    </citation>
    <scope>NUCLEOTIDE SEQUENCE [LARGE SCALE GENOMIC DNA]</scope>
</reference>